<keyword evidence="4" id="KW-1185">Reference proteome</keyword>
<keyword evidence="1" id="KW-0328">Glycosyltransferase</keyword>
<dbReference type="Proteomes" id="UP001151079">
    <property type="component" value="Unassembled WGS sequence"/>
</dbReference>
<gene>
    <name evidence="3" type="ORF">OIU83_02555</name>
</gene>
<dbReference type="GO" id="GO:0008713">
    <property type="term" value="F:ADP-heptose-lipopolysaccharide heptosyltransferase activity"/>
    <property type="evidence" value="ECO:0007669"/>
    <property type="project" value="TreeGrafter"/>
</dbReference>
<evidence type="ECO:0000256" key="1">
    <source>
        <dbReference type="ARBA" id="ARBA00022676"/>
    </source>
</evidence>
<evidence type="ECO:0000256" key="2">
    <source>
        <dbReference type="ARBA" id="ARBA00022679"/>
    </source>
</evidence>
<keyword evidence="2" id="KW-0808">Transferase</keyword>
<reference evidence="3" key="1">
    <citation type="submission" date="2022-10" db="EMBL/GenBank/DDBJ databases">
        <title>Two novel species of Flavobacterium.</title>
        <authorList>
            <person name="Liu Q."/>
            <person name="Xin Y.-H."/>
        </authorList>
    </citation>
    <scope>NUCLEOTIDE SEQUENCE</scope>
    <source>
        <strain evidence="3">LS1R49</strain>
    </source>
</reference>
<name>A0A9X3C6F8_9FLAO</name>
<dbReference type="GO" id="GO:0005829">
    <property type="term" value="C:cytosol"/>
    <property type="evidence" value="ECO:0007669"/>
    <property type="project" value="TreeGrafter"/>
</dbReference>
<dbReference type="InterPro" id="IPR051199">
    <property type="entry name" value="LPS_LOS_Heptosyltrfase"/>
</dbReference>
<evidence type="ECO:0000313" key="4">
    <source>
        <dbReference type="Proteomes" id="UP001151079"/>
    </source>
</evidence>
<dbReference type="PANTHER" id="PTHR30160">
    <property type="entry name" value="TETRAACYLDISACCHARIDE 4'-KINASE-RELATED"/>
    <property type="match status" value="1"/>
</dbReference>
<dbReference type="RefSeq" id="WP_264204714.1">
    <property type="nucleotide sequence ID" value="NZ_JAOZEW010000002.1"/>
</dbReference>
<comment type="caution">
    <text evidence="3">The sequence shown here is derived from an EMBL/GenBank/DDBJ whole genome shotgun (WGS) entry which is preliminary data.</text>
</comment>
<dbReference type="AlphaFoldDB" id="A0A9X3C6F8"/>
<proteinExistence type="predicted"/>
<evidence type="ECO:0000313" key="3">
    <source>
        <dbReference type="EMBL" id="MCV9926518.1"/>
    </source>
</evidence>
<dbReference type="CDD" id="cd03789">
    <property type="entry name" value="GT9_LPS_heptosyltransferase"/>
    <property type="match status" value="1"/>
</dbReference>
<dbReference type="SUPFAM" id="SSF53756">
    <property type="entry name" value="UDP-Glycosyltransferase/glycogen phosphorylase"/>
    <property type="match status" value="1"/>
</dbReference>
<organism evidence="3 4">
    <name type="scientific">Flavobacterium shii</name>
    <dbReference type="NCBI Taxonomy" id="2987687"/>
    <lineage>
        <taxon>Bacteria</taxon>
        <taxon>Pseudomonadati</taxon>
        <taxon>Bacteroidota</taxon>
        <taxon>Flavobacteriia</taxon>
        <taxon>Flavobacteriales</taxon>
        <taxon>Flavobacteriaceae</taxon>
        <taxon>Flavobacterium</taxon>
    </lineage>
</organism>
<dbReference type="InterPro" id="IPR002201">
    <property type="entry name" value="Glyco_trans_9"/>
</dbReference>
<dbReference type="EMBL" id="JAOZEW010000002">
    <property type="protein sequence ID" value="MCV9926518.1"/>
    <property type="molecule type" value="Genomic_DNA"/>
</dbReference>
<dbReference type="Pfam" id="PF01075">
    <property type="entry name" value="Glyco_transf_9"/>
    <property type="match status" value="1"/>
</dbReference>
<protein>
    <submittedName>
        <fullName evidence="3">Glycosyltransferase family 9 protein</fullName>
    </submittedName>
</protein>
<dbReference type="Gene3D" id="3.40.50.2000">
    <property type="entry name" value="Glycogen Phosphorylase B"/>
    <property type="match status" value="2"/>
</dbReference>
<dbReference type="GO" id="GO:0009244">
    <property type="term" value="P:lipopolysaccharide core region biosynthetic process"/>
    <property type="evidence" value="ECO:0007669"/>
    <property type="project" value="TreeGrafter"/>
</dbReference>
<sequence length="366" mass="41721">MKILKNINIIRRKLMHSITKNIGHSKLNKKSNLAIKPEIKRVLISRPNGRLGNLILITPLLEEVITTFPGCRIDLFVKGSLAPILFKNYDNVDKIIELPKRPFKSLLQYIKVWISLRKQEYDIAINVDKNSSSGRLSVKFSNSKFKFFGDSTIENIQSKYDDYDHIAKYPVYNFRSYLNYIGFTPNNKPIAALNLKLSDLEIIEGKKALDKLVNKDKKTLCIYTYATGDKCYSKSWWGKFYKKLKSQYPNHNIIEILPIENISQIDFKAPHFYSKDIREIGAVIANTEVFIGADCGIMHLASSVQTPTIGLFSISEQKKYEPYHNHSIAINTNKTSILQSIKIIASMIAHNISLRVTATSTIIALS</sequence>
<accession>A0A9X3C6F8</accession>